<name>A0A6J8AHK9_MYTCO</name>
<dbReference type="Proteomes" id="UP000507470">
    <property type="component" value="Unassembled WGS sequence"/>
</dbReference>
<keyword evidence="1" id="KW-0812">Transmembrane</keyword>
<dbReference type="AlphaFoldDB" id="A0A6J8AHK9"/>
<protein>
    <submittedName>
        <fullName evidence="2">Uncharacterized protein</fullName>
    </submittedName>
</protein>
<accession>A0A6J8AHK9</accession>
<dbReference type="GO" id="GO:0008028">
    <property type="term" value="F:monocarboxylic acid transmembrane transporter activity"/>
    <property type="evidence" value="ECO:0007669"/>
    <property type="project" value="TreeGrafter"/>
</dbReference>
<dbReference type="Pfam" id="PF07690">
    <property type="entry name" value="MFS_1"/>
    <property type="match status" value="1"/>
</dbReference>
<dbReference type="SUPFAM" id="SSF103473">
    <property type="entry name" value="MFS general substrate transporter"/>
    <property type="match status" value="1"/>
</dbReference>
<dbReference type="InterPro" id="IPR036259">
    <property type="entry name" value="MFS_trans_sf"/>
</dbReference>
<feature type="transmembrane region" description="Helical" evidence="1">
    <location>
        <begin position="306"/>
        <end position="326"/>
    </location>
</feature>
<evidence type="ECO:0000313" key="2">
    <source>
        <dbReference type="EMBL" id="CAC5366699.1"/>
    </source>
</evidence>
<keyword evidence="1" id="KW-1133">Transmembrane helix</keyword>
<evidence type="ECO:0000313" key="3">
    <source>
        <dbReference type="Proteomes" id="UP000507470"/>
    </source>
</evidence>
<dbReference type="OrthoDB" id="6509908at2759"/>
<feature type="transmembrane region" description="Helical" evidence="1">
    <location>
        <begin position="142"/>
        <end position="164"/>
    </location>
</feature>
<sequence length="336" mass="37331">MEFKMTEECSDEPDPVTKSIRLGKVKAPDGRWGWVVVFSAFIINVITDGCSSSFGSVAVFKPLKILTNIRIQDSDCDDKIFTEQDQGDPANELTPIDGNCLVTKSLKSQDIYKSNPVSCRGLRETTKTPCKRIKKHLIDISIFTNARVVIFALSSIILYFWYYVSYVFIVTRAMILGFTDNRTVFMVAVFGISHTLGNLPYGFLGDRKQINRRYLYSGSLLLIGVVLAVVPLFTTFFPCTILAGLFGLFSASAEVLTSVVIVDILGIDNFTDAYGVVMFLQGVSYLVMRPVVGWLLDTTGSFDKTFYSAGSCIGISGIIVFLTSLIKQKKELRTNY</sequence>
<dbReference type="PANTHER" id="PTHR11360:SF260">
    <property type="entry name" value="MFS DOMAIN-CONTAINING PROTEIN"/>
    <property type="match status" value="1"/>
</dbReference>
<organism evidence="2 3">
    <name type="scientific">Mytilus coruscus</name>
    <name type="common">Sea mussel</name>
    <dbReference type="NCBI Taxonomy" id="42192"/>
    <lineage>
        <taxon>Eukaryota</taxon>
        <taxon>Metazoa</taxon>
        <taxon>Spiralia</taxon>
        <taxon>Lophotrochozoa</taxon>
        <taxon>Mollusca</taxon>
        <taxon>Bivalvia</taxon>
        <taxon>Autobranchia</taxon>
        <taxon>Pteriomorphia</taxon>
        <taxon>Mytilida</taxon>
        <taxon>Mytiloidea</taxon>
        <taxon>Mytilidae</taxon>
        <taxon>Mytilinae</taxon>
        <taxon>Mytilus</taxon>
    </lineage>
</organism>
<feature type="transmembrane region" description="Helical" evidence="1">
    <location>
        <begin position="184"/>
        <end position="203"/>
    </location>
</feature>
<evidence type="ECO:0000256" key="1">
    <source>
        <dbReference type="SAM" id="Phobius"/>
    </source>
</evidence>
<feature type="transmembrane region" description="Helical" evidence="1">
    <location>
        <begin position="274"/>
        <end position="294"/>
    </location>
</feature>
<dbReference type="EMBL" id="CACVKT020001342">
    <property type="protein sequence ID" value="CAC5366699.1"/>
    <property type="molecule type" value="Genomic_DNA"/>
</dbReference>
<feature type="transmembrane region" description="Helical" evidence="1">
    <location>
        <begin position="215"/>
        <end position="234"/>
    </location>
</feature>
<dbReference type="PANTHER" id="PTHR11360">
    <property type="entry name" value="MONOCARBOXYLATE TRANSPORTER"/>
    <property type="match status" value="1"/>
</dbReference>
<keyword evidence="1" id="KW-0472">Membrane</keyword>
<keyword evidence="3" id="KW-1185">Reference proteome</keyword>
<dbReference type="InterPro" id="IPR011701">
    <property type="entry name" value="MFS"/>
</dbReference>
<dbReference type="InterPro" id="IPR050327">
    <property type="entry name" value="Proton-linked_MCT"/>
</dbReference>
<reference evidence="2 3" key="1">
    <citation type="submission" date="2020-06" db="EMBL/GenBank/DDBJ databases">
        <authorList>
            <person name="Li R."/>
            <person name="Bekaert M."/>
        </authorList>
    </citation>
    <scope>NUCLEOTIDE SEQUENCE [LARGE SCALE GENOMIC DNA]</scope>
    <source>
        <strain evidence="3">wild</strain>
    </source>
</reference>
<feature type="transmembrane region" description="Helical" evidence="1">
    <location>
        <begin position="240"/>
        <end position="262"/>
    </location>
</feature>
<gene>
    <name evidence="2" type="ORF">MCOR_6881</name>
</gene>
<proteinExistence type="predicted"/>
<dbReference type="Gene3D" id="1.20.1250.20">
    <property type="entry name" value="MFS general substrate transporter like domains"/>
    <property type="match status" value="1"/>
</dbReference>